<dbReference type="Proteomes" id="UP000050424">
    <property type="component" value="Unassembled WGS sequence"/>
</dbReference>
<dbReference type="InterPro" id="IPR020541">
    <property type="entry name" value="Chorismate_synthase_CS"/>
</dbReference>
<dbReference type="GO" id="GO:0008652">
    <property type="term" value="P:amino acid biosynthetic process"/>
    <property type="evidence" value="ECO:0007669"/>
    <property type="project" value="UniProtKB-KW"/>
</dbReference>
<keyword evidence="6" id="KW-0456">Lyase</keyword>
<accession>A0A0P7BCT7</accession>
<dbReference type="PANTHER" id="PTHR21085:SF0">
    <property type="entry name" value="CHORISMATE SYNTHASE"/>
    <property type="match status" value="1"/>
</dbReference>
<evidence type="ECO:0000256" key="1">
    <source>
        <dbReference type="ARBA" id="ARBA00005044"/>
    </source>
</evidence>
<evidence type="ECO:0000256" key="6">
    <source>
        <dbReference type="ARBA" id="ARBA00023239"/>
    </source>
</evidence>
<dbReference type="PANTHER" id="PTHR21085">
    <property type="entry name" value="CHORISMATE SYNTHASE"/>
    <property type="match status" value="1"/>
</dbReference>
<evidence type="ECO:0000256" key="2">
    <source>
        <dbReference type="ARBA" id="ARBA00008014"/>
    </source>
</evidence>
<dbReference type="InterPro" id="IPR000453">
    <property type="entry name" value="Chorismate_synth"/>
</dbReference>
<dbReference type="EMBL" id="LKCW01000033">
    <property type="protein sequence ID" value="KPM43407.1"/>
    <property type="molecule type" value="Genomic_DNA"/>
</dbReference>
<keyword evidence="5" id="KW-0057">Aromatic amino acid biosynthesis</keyword>
<evidence type="ECO:0000313" key="7">
    <source>
        <dbReference type="EMBL" id="KPM43407.1"/>
    </source>
</evidence>
<dbReference type="STRING" id="78410.A0A0P7BCT7"/>
<sequence length="61" mass="6376">MSTFGQYNAEGEGVLAAKGRHDPCLVPRAVPIVEGMAALVIADAVMAQHACQVRKGLAVKK</sequence>
<proteinExistence type="inferred from homology"/>
<evidence type="ECO:0000256" key="3">
    <source>
        <dbReference type="ARBA" id="ARBA00013036"/>
    </source>
</evidence>
<comment type="similarity">
    <text evidence="2">Belongs to the chorismate synthase family.</text>
</comment>
<comment type="pathway">
    <text evidence="1">Metabolic intermediate biosynthesis; chorismate biosynthesis; chorismate from D-erythrose 4-phosphate and phosphoenolpyruvate: step 7/7.</text>
</comment>
<organism evidence="7 8">
    <name type="scientific">Neonectria ditissima</name>
    <dbReference type="NCBI Taxonomy" id="78410"/>
    <lineage>
        <taxon>Eukaryota</taxon>
        <taxon>Fungi</taxon>
        <taxon>Dikarya</taxon>
        <taxon>Ascomycota</taxon>
        <taxon>Pezizomycotina</taxon>
        <taxon>Sordariomycetes</taxon>
        <taxon>Hypocreomycetidae</taxon>
        <taxon>Hypocreales</taxon>
        <taxon>Nectriaceae</taxon>
        <taxon>Neonectria</taxon>
    </lineage>
</organism>
<gene>
    <name evidence="7" type="ORF">AK830_g3153</name>
</gene>
<evidence type="ECO:0000256" key="4">
    <source>
        <dbReference type="ARBA" id="ARBA00022605"/>
    </source>
</evidence>
<dbReference type="GO" id="GO:0009073">
    <property type="term" value="P:aromatic amino acid family biosynthetic process"/>
    <property type="evidence" value="ECO:0007669"/>
    <property type="project" value="UniProtKB-KW"/>
</dbReference>
<name>A0A0P7BCT7_9HYPO</name>
<protein>
    <recommendedName>
        <fullName evidence="3">chorismate synthase</fullName>
        <ecNumber evidence="3">4.2.3.5</ecNumber>
    </recommendedName>
</protein>
<dbReference type="PROSITE" id="PS00789">
    <property type="entry name" value="CHORISMATE_SYNTHASE_3"/>
    <property type="match status" value="1"/>
</dbReference>
<dbReference type="GO" id="GO:0004107">
    <property type="term" value="F:chorismate synthase activity"/>
    <property type="evidence" value="ECO:0007669"/>
    <property type="project" value="UniProtKB-EC"/>
</dbReference>
<reference evidence="7 8" key="1">
    <citation type="submission" date="2015-09" db="EMBL/GenBank/DDBJ databases">
        <title>Draft genome of a European isolate of the apple canker pathogen Neonectria ditissima.</title>
        <authorList>
            <person name="Gomez-Cortecero A."/>
            <person name="Harrison R.J."/>
            <person name="Armitage A.D."/>
        </authorList>
    </citation>
    <scope>NUCLEOTIDE SEQUENCE [LARGE SCALE GENOMIC DNA]</scope>
    <source>
        <strain evidence="7 8">R09/05</strain>
    </source>
</reference>
<evidence type="ECO:0000256" key="5">
    <source>
        <dbReference type="ARBA" id="ARBA00023141"/>
    </source>
</evidence>
<dbReference type="AlphaFoldDB" id="A0A0P7BCT7"/>
<keyword evidence="8" id="KW-1185">Reference proteome</keyword>
<dbReference type="GO" id="GO:0010181">
    <property type="term" value="F:FMN binding"/>
    <property type="evidence" value="ECO:0007669"/>
    <property type="project" value="TreeGrafter"/>
</dbReference>
<dbReference type="SUPFAM" id="SSF103263">
    <property type="entry name" value="Chorismate synthase, AroC"/>
    <property type="match status" value="1"/>
</dbReference>
<dbReference type="Gene3D" id="3.60.150.10">
    <property type="entry name" value="Chorismate synthase AroC"/>
    <property type="match status" value="1"/>
</dbReference>
<dbReference type="GO" id="GO:0005829">
    <property type="term" value="C:cytosol"/>
    <property type="evidence" value="ECO:0007669"/>
    <property type="project" value="TreeGrafter"/>
</dbReference>
<comment type="caution">
    <text evidence="7">The sequence shown here is derived from an EMBL/GenBank/DDBJ whole genome shotgun (WGS) entry which is preliminary data.</text>
</comment>
<dbReference type="Pfam" id="PF01264">
    <property type="entry name" value="Chorismate_synt"/>
    <property type="match status" value="1"/>
</dbReference>
<dbReference type="GO" id="GO:0009423">
    <property type="term" value="P:chorismate biosynthetic process"/>
    <property type="evidence" value="ECO:0007669"/>
    <property type="project" value="UniProtKB-UniPathway"/>
</dbReference>
<dbReference type="OrthoDB" id="1721239at2759"/>
<dbReference type="InterPro" id="IPR035904">
    <property type="entry name" value="Chorismate_synth_AroC_sf"/>
</dbReference>
<keyword evidence="4" id="KW-0028">Amino-acid biosynthesis</keyword>
<evidence type="ECO:0000313" key="8">
    <source>
        <dbReference type="Proteomes" id="UP000050424"/>
    </source>
</evidence>
<dbReference type="EC" id="4.2.3.5" evidence="3"/>
<dbReference type="UniPathway" id="UPA00053">
    <property type="reaction ID" value="UER00090"/>
</dbReference>